<dbReference type="PANTHER" id="PTHR12993">
    <property type="entry name" value="N-ACETYLGLUCOSAMINYL-PHOSPHATIDYLINOSITOL DE-N-ACETYLASE-RELATED"/>
    <property type="match status" value="1"/>
</dbReference>
<dbReference type="Gene3D" id="3.40.50.10320">
    <property type="entry name" value="LmbE-like"/>
    <property type="match status" value="1"/>
</dbReference>
<gene>
    <name evidence="1" type="ORF">UU34_C0005G0008</name>
</gene>
<comment type="caution">
    <text evidence="1">The sequence shown here is derived from an EMBL/GenBank/DDBJ whole genome shotgun (WGS) entry which is preliminary data.</text>
</comment>
<accession>A0A0G0UEH8</accession>
<dbReference type="InterPro" id="IPR003737">
    <property type="entry name" value="GlcNAc_PI_deacetylase-related"/>
</dbReference>
<sequence length="257" mass="29303">MLLVFAHPDDELFACGGTIAKYARNGWEIDLICATRQKELESAAKLLGIRTIHFLNYKDGTLKEDRPGDLEDTLDKYLRTLAPSIVITFEPGGISNHPDHIRLTRAATYAFQKYAKTITHVQAIGISPDRPPRHPRDAWQIEFAEVTFDQTTPKLYYVCIPKSVGDYLIKAKLYPPEILGKPWSTTPDKFITTVIDTHLFQKKKEAALNLHKTQEEDVKRFLADPGKALLAREFFILRMQGEQEVFMGKSDRVSDRL</sequence>
<organism evidence="1 2">
    <name type="scientific">Candidatus Curtissbacteria bacterium GW2011_GWA1_41_11</name>
    <dbReference type="NCBI Taxonomy" id="1618409"/>
    <lineage>
        <taxon>Bacteria</taxon>
        <taxon>Candidatus Curtissiibacteriota</taxon>
    </lineage>
</organism>
<dbReference type="AlphaFoldDB" id="A0A0G0UEH8"/>
<dbReference type="PANTHER" id="PTHR12993:SF11">
    <property type="entry name" value="N-ACETYLGLUCOSAMINYL-PHOSPHATIDYLINOSITOL DE-N-ACETYLASE"/>
    <property type="match status" value="1"/>
</dbReference>
<protein>
    <submittedName>
        <fullName evidence="1">N-acetylglucosaminylphosphatidylinositol deacetylase</fullName>
    </submittedName>
</protein>
<reference evidence="1 2" key="1">
    <citation type="journal article" date="2015" name="Nature">
        <title>rRNA introns, odd ribosomes, and small enigmatic genomes across a large radiation of phyla.</title>
        <authorList>
            <person name="Brown C.T."/>
            <person name="Hug L.A."/>
            <person name="Thomas B.C."/>
            <person name="Sharon I."/>
            <person name="Castelle C.J."/>
            <person name="Singh A."/>
            <person name="Wilkins M.J."/>
            <person name="Williams K.H."/>
            <person name="Banfield J.F."/>
        </authorList>
    </citation>
    <scope>NUCLEOTIDE SEQUENCE [LARGE SCALE GENOMIC DNA]</scope>
</reference>
<evidence type="ECO:0000313" key="1">
    <source>
        <dbReference type="EMBL" id="KKR87334.1"/>
    </source>
</evidence>
<evidence type="ECO:0000313" key="2">
    <source>
        <dbReference type="Proteomes" id="UP000034854"/>
    </source>
</evidence>
<name>A0A0G0UEH8_9BACT</name>
<dbReference type="EMBL" id="LCAG01000005">
    <property type="protein sequence ID" value="KKR87334.1"/>
    <property type="molecule type" value="Genomic_DNA"/>
</dbReference>
<dbReference type="Pfam" id="PF02585">
    <property type="entry name" value="PIG-L"/>
    <property type="match status" value="1"/>
</dbReference>
<proteinExistence type="predicted"/>
<dbReference type="GO" id="GO:0016811">
    <property type="term" value="F:hydrolase activity, acting on carbon-nitrogen (but not peptide) bonds, in linear amides"/>
    <property type="evidence" value="ECO:0007669"/>
    <property type="project" value="TreeGrafter"/>
</dbReference>
<dbReference type="Proteomes" id="UP000034854">
    <property type="component" value="Unassembled WGS sequence"/>
</dbReference>
<dbReference type="SUPFAM" id="SSF102588">
    <property type="entry name" value="LmbE-like"/>
    <property type="match status" value="1"/>
</dbReference>
<dbReference type="InterPro" id="IPR024078">
    <property type="entry name" value="LmbE-like_dom_sf"/>
</dbReference>